<accession>A0A7W9ZC28</accession>
<name>A0A7W9ZC28_9SPIR</name>
<protein>
    <submittedName>
        <fullName evidence="1">Uncharacterized protein</fullName>
    </submittedName>
</protein>
<organism evidence="1 2">
    <name type="scientific">Borreliella lanei</name>
    <dbReference type="NCBI Taxonomy" id="373540"/>
    <lineage>
        <taxon>Bacteria</taxon>
        <taxon>Pseudomonadati</taxon>
        <taxon>Spirochaetota</taxon>
        <taxon>Spirochaetia</taxon>
        <taxon>Spirochaetales</taxon>
        <taxon>Borreliaceae</taxon>
        <taxon>Borreliella</taxon>
    </lineage>
</organism>
<comment type="caution">
    <text evidence="1">The sequence shown here is derived from an EMBL/GenBank/DDBJ whole genome shotgun (WGS) entry which is preliminary data.</text>
</comment>
<evidence type="ECO:0000313" key="2">
    <source>
        <dbReference type="Proteomes" id="UP000575983"/>
    </source>
</evidence>
<dbReference type="Proteomes" id="UP000575983">
    <property type="component" value="Unassembled WGS sequence"/>
</dbReference>
<keyword evidence="2" id="KW-1185">Reference proteome</keyword>
<gene>
    <name evidence="1" type="ORF">HNQ06_001013</name>
</gene>
<dbReference type="EMBL" id="JACHFC010000008">
    <property type="protein sequence ID" value="MBB6208483.1"/>
    <property type="molecule type" value="Genomic_DNA"/>
</dbReference>
<sequence length="41" mass="4972">MGKLLELKFEQNQRIHERIIVDKNSIRRLKIDFDKVFSSLI</sequence>
<dbReference type="RefSeq" id="WP_281382045.1">
    <property type="nucleotide sequence ID" value="NZ_CP179523.1"/>
</dbReference>
<reference evidence="1 2" key="1">
    <citation type="submission" date="2020-08" db="EMBL/GenBank/DDBJ databases">
        <title>Genomic Encyclopedia of Type Strains, Phase IV (KMG-IV): sequencing the most valuable type-strain genomes for metagenomic binning, comparative biology and taxonomic classification.</title>
        <authorList>
            <person name="Goeker M."/>
        </authorList>
    </citation>
    <scope>NUCLEOTIDE SEQUENCE [LARGE SCALE GENOMIC DNA]</scope>
    <source>
        <strain evidence="1 2">DSM 17992</strain>
    </source>
</reference>
<evidence type="ECO:0000313" key="1">
    <source>
        <dbReference type="EMBL" id="MBB6208483.1"/>
    </source>
</evidence>
<dbReference type="AlphaFoldDB" id="A0A7W9ZC28"/>
<proteinExistence type="predicted"/>